<keyword evidence="2" id="KW-1185">Reference proteome</keyword>
<gene>
    <name evidence="1" type="ORF">C4N23_00185</name>
</gene>
<dbReference type="AlphaFoldDB" id="A0A329UQB3"/>
<name>A0A329UQB3_9FIRM</name>
<sequence length="103" mass="10930">MALGPMVVGSGMDPASYYTKEEANKKFLTKVPDPTKQQVINALGYTPPQQDTTYGNATTSKAGLMSAEDKTNLDAQVSKYILQTSDPGAGSPLATGKILIVYE</sequence>
<evidence type="ECO:0000313" key="1">
    <source>
        <dbReference type="EMBL" id="RAW63471.1"/>
    </source>
</evidence>
<comment type="caution">
    <text evidence="1">The sequence shown here is derived from an EMBL/GenBank/DDBJ whole genome shotgun (WGS) entry which is preliminary data.</text>
</comment>
<accession>A0A329UQB3</accession>
<reference evidence="1 2" key="1">
    <citation type="submission" date="2018-02" db="EMBL/GenBank/DDBJ databases">
        <title>Complete genome sequencing of Faecalibacterium prausnitzii strains isolated from the human gut.</title>
        <authorList>
            <person name="Fitzgerald B.C."/>
            <person name="Shkoporov A.N."/>
            <person name="Ross P.R."/>
            <person name="Hill C."/>
        </authorList>
    </citation>
    <scope>NUCLEOTIDE SEQUENCE [LARGE SCALE GENOMIC DNA]</scope>
    <source>
        <strain evidence="1 2">APC922/41-1</strain>
    </source>
</reference>
<dbReference type="EMBL" id="PRLC01000001">
    <property type="protein sequence ID" value="RAW63471.1"/>
    <property type="molecule type" value="Genomic_DNA"/>
</dbReference>
<evidence type="ECO:0000313" key="2">
    <source>
        <dbReference type="Proteomes" id="UP000250429"/>
    </source>
</evidence>
<protein>
    <submittedName>
        <fullName evidence="1">Uncharacterized protein</fullName>
    </submittedName>
</protein>
<organism evidence="1 2">
    <name type="scientific">Faecalibacterium hattorii</name>
    <dbReference type="NCBI Taxonomy" id="2935520"/>
    <lineage>
        <taxon>Bacteria</taxon>
        <taxon>Bacillati</taxon>
        <taxon>Bacillota</taxon>
        <taxon>Clostridia</taxon>
        <taxon>Eubacteriales</taxon>
        <taxon>Oscillospiraceae</taxon>
        <taxon>Faecalibacterium</taxon>
    </lineage>
</organism>
<proteinExistence type="predicted"/>
<dbReference type="RefSeq" id="WP_112143175.1">
    <property type="nucleotide sequence ID" value="NZ_PRLC01000001.1"/>
</dbReference>
<dbReference type="Proteomes" id="UP000250429">
    <property type="component" value="Unassembled WGS sequence"/>
</dbReference>